<accession>A0A4R1KX52</accession>
<evidence type="ECO:0008006" key="4">
    <source>
        <dbReference type="Google" id="ProtNLM"/>
    </source>
</evidence>
<keyword evidence="1" id="KW-0732">Signal</keyword>
<dbReference type="EMBL" id="SMGJ01000003">
    <property type="protein sequence ID" value="TCK69854.1"/>
    <property type="molecule type" value="Genomic_DNA"/>
</dbReference>
<protein>
    <recommendedName>
        <fullName evidence="4">DUF945 family protein</fullName>
    </recommendedName>
</protein>
<evidence type="ECO:0000256" key="1">
    <source>
        <dbReference type="SAM" id="SignalP"/>
    </source>
</evidence>
<organism evidence="2 3">
    <name type="scientific">Lonepinella koalarum</name>
    <dbReference type="NCBI Taxonomy" id="53417"/>
    <lineage>
        <taxon>Bacteria</taxon>
        <taxon>Pseudomonadati</taxon>
        <taxon>Pseudomonadota</taxon>
        <taxon>Gammaproteobacteria</taxon>
        <taxon>Pasteurellales</taxon>
        <taxon>Pasteurellaceae</taxon>
        <taxon>Lonepinella</taxon>
    </lineage>
</organism>
<name>A0A4R1KX52_9PAST</name>
<evidence type="ECO:0000313" key="3">
    <source>
        <dbReference type="Proteomes" id="UP000295496"/>
    </source>
</evidence>
<proteinExistence type="predicted"/>
<comment type="caution">
    <text evidence="2">The sequence shown here is derived from an EMBL/GenBank/DDBJ whole genome shotgun (WGS) entry which is preliminary data.</text>
</comment>
<dbReference type="RefSeq" id="WP_132301274.1">
    <property type="nucleotide sequence ID" value="NZ_CP170642.1"/>
</dbReference>
<gene>
    <name evidence="2" type="ORF">EV692_1067</name>
</gene>
<keyword evidence="3" id="KW-1185">Reference proteome</keyword>
<feature type="signal peptide" evidence="1">
    <location>
        <begin position="1"/>
        <end position="22"/>
    </location>
</feature>
<sequence length="661" mass="75520">MNKKFKFLLRLSALALVAGVAAQFYTNYQIDQTISKFPYQLKDQFNITITEKNSDFFTRDLTFSIEEQNGDNTDFMHTKLTALPLMISAESIFNSNLIKQLNEQLNITIDKNTITSQFSVFSDSLSSRVLTEFRDSTNQSQTLESQLSYHTQSKSIELQTELSAFNYDKLLKISELKGEFLLTTVGDNLYDLIKADFKTKKIDINLLDGDDTHFGLVKGHYMLDKKINDQQYDLNQQINQQGIYVSNKNTKSDQDKPRAEDVKLTLKRQNIPSHVTFPEQLRKLQAEQFNLTEMIKQFIDFVFNNQQIETELSINHVVYPKDETNLIDAQNIQIVFSSNHQDRKNAAQTLNLKAKNILFKQDDEYAFTDVSGENKISHLNLENHLAFLTTYLPKSLQTKEVPQKDTPTFLADLEKLAENFQTRLESAVKIQKVSIEDKGLAENVQWNYVGQPTKDVFYSKNNLSLDKIAINQQQMQFGQLKWDFPLEYSSSQGRFYQAYLCKLYHAICSTNLMADSYINLAIKQYSSTPITIPKATLVANVDTYPSATQALPISLDLTAEIPNNNDNISIDDILEQANNTLEQGTLQINGTVPLDFVKAEKPNTEFWQSAVLAVKMFFAEKEDKYQLDANIHQGKLILNGESFAPASETPLQNQSEPNHQE</sequence>
<reference evidence="2 3" key="1">
    <citation type="submission" date="2019-03" db="EMBL/GenBank/DDBJ databases">
        <title>Genomic Encyclopedia of Type Strains, Phase IV (KMG-IV): sequencing the most valuable type-strain genomes for metagenomic binning, comparative biology and taxonomic classification.</title>
        <authorList>
            <person name="Goeker M."/>
        </authorList>
    </citation>
    <scope>NUCLEOTIDE SEQUENCE [LARGE SCALE GENOMIC DNA]</scope>
    <source>
        <strain evidence="2 3">DSM 10053</strain>
    </source>
</reference>
<dbReference type="Proteomes" id="UP000295496">
    <property type="component" value="Unassembled WGS sequence"/>
</dbReference>
<evidence type="ECO:0000313" key="2">
    <source>
        <dbReference type="EMBL" id="TCK69854.1"/>
    </source>
</evidence>
<dbReference type="AlphaFoldDB" id="A0A4R1KX52"/>
<feature type="chain" id="PRO_5030099109" description="DUF945 family protein" evidence="1">
    <location>
        <begin position="23"/>
        <end position="661"/>
    </location>
</feature>